<keyword evidence="7" id="KW-0812">Transmembrane</keyword>
<dbReference type="SUPFAM" id="SSF54373">
    <property type="entry name" value="FAD-linked reductases, C-terminal domain"/>
    <property type="match status" value="1"/>
</dbReference>
<evidence type="ECO:0000259" key="8">
    <source>
        <dbReference type="PROSITE" id="PS00624"/>
    </source>
</evidence>
<feature type="region of interest" description="Disordered" evidence="6">
    <location>
        <begin position="650"/>
        <end position="675"/>
    </location>
</feature>
<dbReference type="Pfam" id="PF00732">
    <property type="entry name" value="GMC_oxred_N"/>
    <property type="match status" value="1"/>
</dbReference>
<dbReference type="Gene3D" id="3.50.50.60">
    <property type="entry name" value="FAD/NAD(P)-binding domain"/>
    <property type="match status" value="1"/>
</dbReference>
<dbReference type="InterPro" id="IPR036188">
    <property type="entry name" value="FAD/NAD-bd_sf"/>
</dbReference>
<feature type="domain" description="Glucose-methanol-choline oxidoreductase N-terminal" evidence="8">
    <location>
        <begin position="351"/>
        <end position="365"/>
    </location>
</feature>
<evidence type="ECO:0000256" key="2">
    <source>
        <dbReference type="ARBA" id="ARBA00010790"/>
    </source>
</evidence>
<gene>
    <name evidence="9" type="ORF">PFR002_LOCUS9467</name>
</gene>
<dbReference type="InterPro" id="IPR012132">
    <property type="entry name" value="GMC_OxRdtase"/>
</dbReference>
<dbReference type="EMBL" id="CANTFK010000994">
    <property type="protein sequence ID" value="CAI5741084.1"/>
    <property type="molecule type" value="Genomic_DNA"/>
</dbReference>
<feature type="transmembrane region" description="Helical" evidence="7">
    <location>
        <begin position="44"/>
        <end position="69"/>
    </location>
</feature>
<evidence type="ECO:0000256" key="6">
    <source>
        <dbReference type="SAM" id="MobiDB-lite"/>
    </source>
</evidence>
<sequence>MDRISHLRLVPFIHSTSMTTSVVDERLSLLHPHVSRRIGRRTRLLISGLVLLLLFAGGVACVAIVLRLFRGATTLPIIMRPLVFSEEFDAIVIGGGPAGSVVAKLLSDDPWRRVLLIEAGNASQKQLGGKNAIQSRFNAKQLTPFDVPFYWTNVANTPQVHWAYPDVNVAKALGGCGIHNAMLYVRALPSDLDSWQLEKWSWEEALAIYMAIEDFDGPNSSYHSTKGFVRTSPPAYKTNFSKEFIEACEQVGIPRTMDFNKPGGRFGAGYYHFNTRDGVRESAANTFLGPILDSNTGESTRSNFRLMLDTTVTRIKINEKNVTEGVEVRYGNGTVQIIRLAEHGEIIVTAGAINTPKILMLSGLGHRDTLKKAGLPLKKHLPQVGMNLQDHPVVGMTFECKISKAIDLKAKLDSYFVATNTKGSNSSRFGPFGSAGLSAGAFLIPPGGTLPEIQLSLFPRNSEPHMSKSATLDYATEVVITIALLHPLARNRVVLIRDDVDSVDDNKSDDYLIPRVVSEVPESKPEHLKAGDVWKISWAIGVVRDITSKLAEKGLIGREIAPGIDITSSKDLDNWVFNSVFRNSHWVGSASMGSTEDEGVVDNHLRVFGIKNLRVADASAIPRIPNGNVHSSVVMVAYRAAQILREDEAEYRQRHASQTAQDTSATSSTNSESKL</sequence>
<proteinExistence type="inferred from homology"/>
<keyword evidence="7" id="KW-1133">Transmembrane helix</keyword>
<dbReference type="SUPFAM" id="SSF51905">
    <property type="entry name" value="FAD/NAD(P)-binding domain"/>
    <property type="match status" value="1"/>
</dbReference>
<dbReference type="PANTHER" id="PTHR11552:SF147">
    <property type="entry name" value="CHOLINE DEHYDROGENASE, MITOCHONDRIAL"/>
    <property type="match status" value="1"/>
</dbReference>
<dbReference type="GO" id="GO:0016614">
    <property type="term" value="F:oxidoreductase activity, acting on CH-OH group of donors"/>
    <property type="evidence" value="ECO:0007669"/>
    <property type="project" value="InterPro"/>
</dbReference>
<comment type="cofactor">
    <cofactor evidence="1 5">
        <name>FAD</name>
        <dbReference type="ChEBI" id="CHEBI:57692"/>
    </cofactor>
</comment>
<dbReference type="PROSITE" id="PS00624">
    <property type="entry name" value="GMC_OXRED_2"/>
    <property type="match status" value="1"/>
</dbReference>
<dbReference type="GO" id="GO:0050660">
    <property type="term" value="F:flavin adenine dinucleotide binding"/>
    <property type="evidence" value="ECO:0007669"/>
    <property type="project" value="InterPro"/>
</dbReference>
<name>A0AAV0V2M3_9STRA</name>
<keyword evidence="7" id="KW-0472">Membrane</keyword>
<evidence type="ECO:0000256" key="5">
    <source>
        <dbReference type="PIRSR" id="PIRSR000137-2"/>
    </source>
</evidence>
<dbReference type="Gene3D" id="3.30.560.10">
    <property type="entry name" value="Glucose Oxidase, domain 3"/>
    <property type="match status" value="1"/>
</dbReference>
<dbReference type="Pfam" id="PF05199">
    <property type="entry name" value="GMC_oxred_C"/>
    <property type="match status" value="1"/>
</dbReference>
<reference evidence="9" key="1">
    <citation type="submission" date="2022-12" db="EMBL/GenBank/DDBJ databases">
        <authorList>
            <person name="Webb A."/>
        </authorList>
    </citation>
    <scope>NUCLEOTIDE SEQUENCE</scope>
    <source>
        <strain evidence="9">Pf2</strain>
    </source>
</reference>
<keyword evidence="4 5" id="KW-0274">FAD</keyword>
<keyword evidence="3" id="KW-0285">Flavoprotein</keyword>
<dbReference type="InterPro" id="IPR007867">
    <property type="entry name" value="GMC_OxRtase_C"/>
</dbReference>
<evidence type="ECO:0000256" key="3">
    <source>
        <dbReference type="ARBA" id="ARBA00022630"/>
    </source>
</evidence>
<organism evidence="9 10">
    <name type="scientific">Peronospora farinosa</name>
    <dbReference type="NCBI Taxonomy" id="134698"/>
    <lineage>
        <taxon>Eukaryota</taxon>
        <taxon>Sar</taxon>
        <taxon>Stramenopiles</taxon>
        <taxon>Oomycota</taxon>
        <taxon>Peronosporomycetes</taxon>
        <taxon>Peronosporales</taxon>
        <taxon>Peronosporaceae</taxon>
        <taxon>Peronospora</taxon>
    </lineage>
</organism>
<feature type="compositionally biased region" description="Low complexity" evidence="6">
    <location>
        <begin position="656"/>
        <end position="669"/>
    </location>
</feature>
<comment type="similarity">
    <text evidence="2">Belongs to the GMC oxidoreductase family.</text>
</comment>
<evidence type="ECO:0000256" key="4">
    <source>
        <dbReference type="ARBA" id="ARBA00022827"/>
    </source>
</evidence>
<protein>
    <recommendedName>
        <fullName evidence="8">Glucose-methanol-choline oxidoreductase N-terminal domain-containing protein</fullName>
    </recommendedName>
</protein>
<dbReference type="PANTHER" id="PTHR11552">
    <property type="entry name" value="GLUCOSE-METHANOL-CHOLINE GMC OXIDOREDUCTASE"/>
    <property type="match status" value="1"/>
</dbReference>
<dbReference type="AlphaFoldDB" id="A0AAV0V2M3"/>
<dbReference type="PIRSF" id="PIRSF000137">
    <property type="entry name" value="Alcohol_oxidase"/>
    <property type="match status" value="1"/>
</dbReference>
<comment type="caution">
    <text evidence="9">The sequence shown here is derived from an EMBL/GenBank/DDBJ whole genome shotgun (WGS) entry which is preliminary data.</text>
</comment>
<feature type="binding site" evidence="5">
    <location>
        <position position="312"/>
    </location>
    <ligand>
        <name>FAD</name>
        <dbReference type="ChEBI" id="CHEBI:57692"/>
    </ligand>
</feature>
<accession>A0AAV0V2M3</accession>
<evidence type="ECO:0000256" key="1">
    <source>
        <dbReference type="ARBA" id="ARBA00001974"/>
    </source>
</evidence>
<evidence type="ECO:0000313" key="10">
    <source>
        <dbReference type="Proteomes" id="UP001159659"/>
    </source>
</evidence>
<dbReference type="Proteomes" id="UP001159659">
    <property type="component" value="Unassembled WGS sequence"/>
</dbReference>
<evidence type="ECO:0000256" key="7">
    <source>
        <dbReference type="SAM" id="Phobius"/>
    </source>
</evidence>
<evidence type="ECO:0000313" key="9">
    <source>
        <dbReference type="EMBL" id="CAI5741084.1"/>
    </source>
</evidence>
<dbReference type="InterPro" id="IPR000172">
    <property type="entry name" value="GMC_OxRdtase_N"/>
</dbReference>